<dbReference type="Proteomes" id="UP000248706">
    <property type="component" value="Unassembled WGS sequence"/>
</dbReference>
<reference evidence="3 4" key="1">
    <citation type="submission" date="2016-08" db="EMBL/GenBank/DDBJ databases">
        <title>Analysis of Carbohydrate Active Enzymes in Thermogemmatispora T81 Reveals Carbohydrate Degradation Ability.</title>
        <authorList>
            <person name="Tomazini A."/>
            <person name="Lal S."/>
            <person name="Stott M."/>
            <person name="Henrissat B."/>
            <person name="Polikarpov I."/>
            <person name="Sparling R."/>
            <person name="Levin D.B."/>
        </authorList>
    </citation>
    <scope>NUCLEOTIDE SEQUENCE [LARGE SCALE GENOMIC DNA]</scope>
    <source>
        <strain evidence="3 4">T81</strain>
    </source>
</reference>
<name>A0A328VMH2_9CHLR</name>
<dbReference type="SUPFAM" id="SSF88659">
    <property type="entry name" value="Sigma3 and sigma4 domains of RNA polymerase sigma factors"/>
    <property type="match status" value="1"/>
</dbReference>
<dbReference type="GO" id="GO:0006352">
    <property type="term" value="P:DNA-templated transcription initiation"/>
    <property type="evidence" value="ECO:0007669"/>
    <property type="project" value="InterPro"/>
</dbReference>
<dbReference type="GO" id="GO:0016987">
    <property type="term" value="F:sigma factor activity"/>
    <property type="evidence" value="ECO:0007669"/>
    <property type="project" value="InterPro"/>
</dbReference>
<dbReference type="InterPro" id="IPR036388">
    <property type="entry name" value="WH-like_DNA-bd_sf"/>
</dbReference>
<feature type="domain" description="RNA polymerase sigma factor 70 region 4 type 2" evidence="2">
    <location>
        <begin position="188"/>
        <end position="228"/>
    </location>
</feature>
<dbReference type="Pfam" id="PF08281">
    <property type="entry name" value="Sigma70_r4_2"/>
    <property type="match status" value="1"/>
</dbReference>
<comment type="caution">
    <text evidence="3">The sequence shown here is derived from an EMBL/GenBank/DDBJ whole genome shotgun (WGS) entry which is preliminary data.</text>
</comment>
<feature type="region of interest" description="Disordered" evidence="1">
    <location>
        <begin position="238"/>
        <end position="267"/>
    </location>
</feature>
<evidence type="ECO:0000313" key="3">
    <source>
        <dbReference type="EMBL" id="RAQ96813.1"/>
    </source>
</evidence>
<dbReference type="InterPro" id="IPR013249">
    <property type="entry name" value="RNA_pol_sigma70_r4_t2"/>
</dbReference>
<dbReference type="AlphaFoldDB" id="A0A328VMH2"/>
<dbReference type="InterPro" id="IPR013324">
    <property type="entry name" value="RNA_pol_sigma_r3/r4-like"/>
</dbReference>
<dbReference type="RefSeq" id="WP_189361845.1">
    <property type="nucleotide sequence ID" value="NZ_MCIF01000002.1"/>
</dbReference>
<sequence length="267" mass="31310">MINLQDPTLREQLRRKTPEGRYLVSEAELVLAIRACDAQGDSERVQLICEVLVERCAPEFQRRSQGLRHRPDLREEAIANMFEHLLREALNPQEVFMVQNFPRYLRCLCADEFTRVLRQEGLHYRRDSEGRPAGQPQHIPRSLMESLQTGFSEEEGSPGADVADPQDAYERLHALEESRRILTYLSDPLDRKIMVLRVFQGLKWDDIAQLCQRTERTVRLRYEKARAYLRACLDREREESEAAQMRQQHQRQPAQHVPTAHGQNQQR</sequence>
<feature type="compositionally biased region" description="Low complexity" evidence="1">
    <location>
        <begin position="242"/>
        <end position="256"/>
    </location>
</feature>
<evidence type="ECO:0000256" key="1">
    <source>
        <dbReference type="SAM" id="MobiDB-lite"/>
    </source>
</evidence>
<keyword evidence="4" id="KW-1185">Reference proteome</keyword>
<protein>
    <recommendedName>
        <fullName evidence="2">RNA polymerase sigma factor 70 region 4 type 2 domain-containing protein</fullName>
    </recommendedName>
</protein>
<evidence type="ECO:0000313" key="4">
    <source>
        <dbReference type="Proteomes" id="UP000248706"/>
    </source>
</evidence>
<accession>A0A328VMH2</accession>
<dbReference type="Gene3D" id="1.10.10.10">
    <property type="entry name" value="Winged helix-like DNA-binding domain superfamily/Winged helix DNA-binding domain"/>
    <property type="match status" value="1"/>
</dbReference>
<evidence type="ECO:0000259" key="2">
    <source>
        <dbReference type="Pfam" id="PF08281"/>
    </source>
</evidence>
<dbReference type="GO" id="GO:0003677">
    <property type="term" value="F:DNA binding"/>
    <property type="evidence" value="ECO:0007669"/>
    <property type="project" value="InterPro"/>
</dbReference>
<organism evidence="3 4">
    <name type="scientific">Thermogemmatispora tikiterensis</name>
    <dbReference type="NCBI Taxonomy" id="1825093"/>
    <lineage>
        <taxon>Bacteria</taxon>
        <taxon>Bacillati</taxon>
        <taxon>Chloroflexota</taxon>
        <taxon>Ktedonobacteria</taxon>
        <taxon>Thermogemmatisporales</taxon>
        <taxon>Thermogemmatisporaceae</taxon>
        <taxon>Thermogemmatispora</taxon>
    </lineage>
</organism>
<dbReference type="EMBL" id="MCIF01000002">
    <property type="protein sequence ID" value="RAQ96813.1"/>
    <property type="molecule type" value="Genomic_DNA"/>
</dbReference>
<gene>
    <name evidence="3" type="ORF">A4R35_14825</name>
</gene>
<proteinExistence type="predicted"/>